<sequence>MRRTLHILPPSFSPIAHRATISFRVADCRTKYKKIAIDDQKKEEIKSIIIELVKANPLSASDIQSLSKFKLGVLTDEYSQAISIAIKELWESGELCYINESPHWGKEQRLYGHAPTLYPKHRLNDLSIEEARRRLVFHHIDTFGPVTEVDIAWWSGLGRTVIREAIEHYAEKLVNVTIQSSDKTFYMTKSNYEHLCKMRDENDPWISLLAYEDPSLKGYYESRFLYVDMQHYNRLFNTIGEVRASIFSNGKAIGIWSIDKVKKRIDWETFEKTDRKTKSHIEKKISEMRNFLFEQS</sequence>
<dbReference type="PANTHER" id="PTHR38479:SF2">
    <property type="entry name" value="WINGED HELIX DNA-BINDING DOMAIN-CONTAINING PROTEIN"/>
    <property type="match status" value="1"/>
</dbReference>
<accession>A0A1H8CZB7</accession>
<proteinExistence type="predicted"/>
<gene>
    <name evidence="1" type="ORF">SAMN05444955_104164</name>
</gene>
<reference evidence="1 2" key="1">
    <citation type="submission" date="2016-10" db="EMBL/GenBank/DDBJ databases">
        <authorList>
            <person name="de Groot N.N."/>
        </authorList>
    </citation>
    <scope>NUCLEOTIDE SEQUENCE [LARGE SCALE GENOMIC DNA]</scope>
    <source>
        <strain evidence="1 2">DSM 46701</strain>
    </source>
</reference>
<evidence type="ECO:0000313" key="2">
    <source>
        <dbReference type="Proteomes" id="UP000199695"/>
    </source>
</evidence>
<dbReference type="STRING" id="1173111.SAMN05444955_104164"/>
<evidence type="ECO:0000313" key="1">
    <source>
        <dbReference type="EMBL" id="SEM99557.1"/>
    </source>
</evidence>
<dbReference type="InterPro" id="IPR009351">
    <property type="entry name" value="AlkZ-like"/>
</dbReference>
<name>A0A1H8CZB7_9BACL</name>
<keyword evidence="2" id="KW-1185">Reference proteome</keyword>
<protein>
    <submittedName>
        <fullName evidence="1">Winged helix DNA-binding domain-containing protein</fullName>
    </submittedName>
</protein>
<dbReference type="PANTHER" id="PTHR38479">
    <property type="entry name" value="LMO0824 PROTEIN"/>
    <property type="match status" value="1"/>
</dbReference>
<dbReference type="EMBL" id="FOCQ01000004">
    <property type="protein sequence ID" value="SEM99557.1"/>
    <property type="molecule type" value="Genomic_DNA"/>
</dbReference>
<keyword evidence="1" id="KW-0238">DNA-binding</keyword>
<dbReference type="AlphaFoldDB" id="A0A1H8CZB7"/>
<dbReference type="GO" id="GO:0003677">
    <property type="term" value="F:DNA binding"/>
    <property type="evidence" value="ECO:0007669"/>
    <property type="project" value="UniProtKB-KW"/>
</dbReference>
<organism evidence="1 2">
    <name type="scientific">Lihuaxuella thermophila</name>
    <dbReference type="NCBI Taxonomy" id="1173111"/>
    <lineage>
        <taxon>Bacteria</taxon>
        <taxon>Bacillati</taxon>
        <taxon>Bacillota</taxon>
        <taxon>Bacilli</taxon>
        <taxon>Bacillales</taxon>
        <taxon>Thermoactinomycetaceae</taxon>
        <taxon>Lihuaxuella</taxon>
    </lineage>
</organism>
<dbReference type="Pfam" id="PF06224">
    <property type="entry name" value="AlkZ-like"/>
    <property type="match status" value="1"/>
</dbReference>
<dbReference type="Proteomes" id="UP000199695">
    <property type="component" value="Unassembled WGS sequence"/>
</dbReference>